<dbReference type="EMBL" id="VZZJ01000018">
    <property type="protein sequence ID" value="KAB1071660.1"/>
    <property type="molecule type" value="Genomic_DNA"/>
</dbReference>
<keyword evidence="6" id="KW-1185">Reference proteome</keyword>
<evidence type="ECO:0000259" key="4">
    <source>
        <dbReference type="PROSITE" id="PS50949"/>
    </source>
</evidence>
<feature type="domain" description="HTH gntR-type" evidence="4">
    <location>
        <begin position="40"/>
        <end position="105"/>
    </location>
</feature>
<dbReference type="InterPro" id="IPR036390">
    <property type="entry name" value="WH_DNA-bd_sf"/>
</dbReference>
<dbReference type="SMART" id="SM00895">
    <property type="entry name" value="FCD"/>
    <property type="match status" value="1"/>
</dbReference>
<organism evidence="5 6">
    <name type="scientific">Methylobacterium planeticum</name>
    <dbReference type="NCBI Taxonomy" id="2615211"/>
    <lineage>
        <taxon>Bacteria</taxon>
        <taxon>Pseudomonadati</taxon>
        <taxon>Pseudomonadota</taxon>
        <taxon>Alphaproteobacteria</taxon>
        <taxon>Hyphomicrobiales</taxon>
        <taxon>Methylobacteriaceae</taxon>
        <taxon>Methylobacterium</taxon>
    </lineage>
</organism>
<dbReference type="PROSITE" id="PS50949">
    <property type="entry name" value="HTH_GNTR"/>
    <property type="match status" value="1"/>
</dbReference>
<dbReference type="SUPFAM" id="SSF46785">
    <property type="entry name" value="Winged helix' DNA-binding domain"/>
    <property type="match status" value="1"/>
</dbReference>
<keyword evidence="2" id="KW-0238">DNA-binding</keyword>
<dbReference type="Proteomes" id="UP000441523">
    <property type="component" value="Unassembled WGS sequence"/>
</dbReference>
<dbReference type="Gene3D" id="1.10.10.10">
    <property type="entry name" value="Winged helix-like DNA-binding domain superfamily/Winged helix DNA-binding domain"/>
    <property type="match status" value="1"/>
</dbReference>
<accession>A0A6N6MMS6</accession>
<dbReference type="PANTHER" id="PTHR43537:SF5">
    <property type="entry name" value="UXU OPERON TRANSCRIPTIONAL REGULATOR"/>
    <property type="match status" value="1"/>
</dbReference>
<dbReference type="Pfam" id="PF07729">
    <property type="entry name" value="FCD"/>
    <property type="match status" value="1"/>
</dbReference>
<keyword evidence="3" id="KW-0804">Transcription</keyword>
<dbReference type="GO" id="GO:0003700">
    <property type="term" value="F:DNA-binding transcription factor activity"/>
    <property type="evidence" value="ECO:0007669"/>
    <property type="project" value="InterPro"/>
</dbReference>
<dbReference type="Gene3D" id="1.20.120.530">
    <property type="entry name" value="GntR ligand-binding domain-like"/>
    <property type="match status" value="1"/>
</dbReference>
<keyword evidence="1" id="KW-0805">Transcription regulation</keyword>
<dbReference type="GO" id="GO:0003677">
    <property type="term" value="F:DNA binding"/>
    <property type="evidence" value="ECO:0007669"/>
    <property type="project" value="UniProtKB-KW"/>
</dbReference>
<dbReference type="InterPro" id="IPR008920">
    <property type="entry name" value="TF_FadR/GntR_C"/>
</dbReference>
<dbReference type="InterPro" id="IPR000524">
    <property type="entry name" value="Tscrpt_reg_HTH_GntR"/>
</dbReference>
<reference evidence="5 6" key="1">
    <citation type="submission" date="2019-09" db="EMBL/GenBank/DDBJ databases">
        <title>YIM 132548 draft genome.</title>
        <authorList>
            <person name="Jiang L."/>
        </authorList>
    </citation>
    <scope>NUCLEOTIDE SEQUENCE [LARGE SCALE GENOMIC DNA]</scope>
    <source>
        <strain evidence="5 6">YIM 132548</strain>
    </source>
</reference>
<dbReference type="SMART" id="SM00345">
    <property type="entry name" value="HTH_GNTR"/>
    <property type="match status" value="1"/>
</dbReference>
<evidence type="ECO:0000313" key="5">
    <source>
        <dbReference type="EMBL" id="KAB1071660.1"/>
    </source>
</evidence>
<dbReference type="SUPFAM" id="SSF48008">
    <property type="entry name" value="GntR ligand-binding domain-like"/>
    <property type="match status" value="1"/>
</dbReference>
<protein>
    <submittedName>
        <fullName evidence="5">GntR family transcriptional regulator</fullName>
    </submittedName>
</protein>
<evidence type="ECO:0000256" key="2">
    <source>
        <dbReference type="ARBA" id="ARBA00023125"/>
    </source>
</evidence>
<dbReference type="Pfam" id="PF00392">
    <property type="entry name" value="GntR"/>
    <property type="match status" value="1"/>
</dbReference>
<gene>
    <name evidence="5" type="ORF">F6X51_19065</name>
</gene>
<sequence>MNRICKFSYIVYEIKMDVQMPRTTTSKTSGKRAVQRAAKGGAASHAYDVLREQIIRNLAPGSPLDEEVFARLGLSRTPVREALARLAGERLVELSPNRGARVAPVGLTELREHIEGLDVMQRLVTRWAAARRTEEEMELIDKERAVFEDAAAARDGVAMTEANWRFHNAIGAASRNSIFAGCYRQILTEGLRIDRLAMFREAFASTIAYRDHLDRIVADHAEMADALRREDQDRAEASAATHVDTARQRFGDFLTRSTTPAFSIDLQIPAKGGSHV</sequence>
<evidence type="ECO:0000313" key="6">
    <source>
        <dbReference type="Proteomes" id="UP000441523"/>
    </source>
</evidence>
<comment type="caution">
    <text evidence="5">The sequence shown here is derived from an EMBL/GenBank/DDBJ whole genome shotgun (WGS) entry which is preliminary data.</text>
</comment>
<name>A0A6N6MMS6_9HYPH</name>
<dbReference type="PANTHER" id="PTHR43537">
    <property type="entry name" value="TRANSCRIPTIONAL REGULATOR, GNTR FAMILY"/>
    <property type="match status" value="1"/>
</dbReference>
<evidence type="ECO:0000256" key="1">
    <source>
        <dbReference type="ARBA" id="ARBA00023015"/>
    </source>
</evidence>
<proteinExistence type="predicted"/>
<evidence type="ECO:0000256" key="3">
    <source>
        <dbReference type="ARBA" id="ARBA00023163"/>
    </source>
</evidence>
<dbReference type="InterPro" id="IPR036388">
    <property type="entry name" value="WH-like_DNA-bd_sf"/>
</dbReference>
<dbReference type="AlphaFoldDB" id="A0A6N6MMS6"/>
<dbReference type="InterPro" id="IPR011711">
    <property type="entry name" value="GntR_C"/>
</dbReference>